<accession>A0A2H3JM61</accession>
<evidence type="ECO:0000256" key="1">
    <source>
        <dbReference type="SAM" id="MobiDB-lite"/>
    </source>
</evidence>
<dbReference type="AlphaFoldDB" id="A0A2H3JM61"/>
<keyword evidence="3" id="KW-1185">Reference proteome</keyword>
<protein>
    <submittedName>
        <fullName evidence="2">Uncharacterized protein</fullName>
    </submittedName>
</protein>
<dbReference type="EMBL" id="KB467942">
    <property type="protein sequence ID" value="PCH37734.1"/>
    <property type="molecule type" value="Genomic_DNA"/>
</dbReference>
<reference evidence="2 3" key="1">
    <citation type="journal article" date="2012" name="Science">
        <title>The Paleozoic origin of enzymatic lignin decomposition reconstructed from 31 fungal genomes.</title>
        <authorList>
            <person name="Floudas D."/>
            <person name="Binder M."/>
            <person name="Riley R."/>
            <person name="Barry K."/>
            <person name="Blanchette R.A."/>
            <person name="Henrissat B."/>
            <person name="Martinez A.T."/>
            <person name="Otillar R."/>
            <person name="Spatafora J.W."/>
            <person name="Yadav J.S."/>
            <person name="Aerts A."/>
            <person name="Benoit I."/>
            <person name="Boyd A."/>
            <person name="Carlson A."/>
            <person name="Copeland A."/>
            <person name="Coutinho P.M."/>
            <person name="de Vries R.P."/>
            <person name="Ferreira P."/>
            <person name="Findley K."/>
            <person name="Foster B."/>
            <person name="Gaskell J."/>
            <person name="Glotzer D."/>
            <person name="Gorecki P."/>
            <person name="Heitman J."/>
            <person name="Hesse C."/>
            <person name="Hori C."/>
            <person name="Igarashi K."/>
            <person name="Jurgens J.A."/>
            <person name="Kallen N."/>
            <person name="Kersten P."/>
            <person name="Kohler A."/>
            <person name="Kuees U."/>
            <person name="Kumar T.K.A."/>
            <person name="Kuo A."/>
            <person name="LaButti K."/>
            <person name="Larrondo L.F."/>
            <person name="Lindquist E."/>
            <person name="Ling A."/>
            <person name="Lombard V."/>
            <person name="Lucas S."/>
            <person name="Lundell T."/>
            <person name="Martin R."/>
            <person name="McLaughlin D.J."/>
            <person name="Morgenstern I."/>
            <person name="Morin E."/>
            <person name="Murat C."/>
            <person name="Nagy L.G."/>
            <person name="Nolan M."/>
            <person name="Ohm R.A."/>
            <person name="Patyshakuliyeva A."/>
            <person name="Rokas A."/>
            <person name="Ruiz-Duenas F.J."/>
            <person name="Sabat G."/>
            <person name="Salamov A."/>
            <person name="Samejima M."/>
            <person name="Schmutz J."/>
            <person name="Slot J.C."/>
            <person name="St John F."/>
            <person name="Stenlid J."/>
            <person name="Sun H."/>
            <person name="Sun S."/>
            <person name="Syed K."/>
            <person name="Tsang A."/>
            <person name="Wiebenga A."/>
            <person name="Young D."/>
            <person name="Pisabarro A."/>
            <person name="Eastwood D.C."/>
            <person name="Martin F."/>
            <person name="Cullen D."/>
            <person name="Grigoriev I.V."/>
            <person name="Hibbett D.S."/>
        </authorList>
    </citation>
    <scope>NUCLEOTIDE SEQUENCE [LARGE SCALE GENOMIC DNA]</scope>
    <source>
        <strain evidence="2 3">MD-104</strain>
    </source>
</reference>
<dbReference type="Proteomes" id="UP000218811">
    <property type="component" value="Unassembled WGS sequence"/>
</dbReference>
<feature type="region of interest" description="Disordered" evidence="1">
    <location>
        <begin position="1"/>
        <end position="35"/>
    </location>
</feature>
<feature type="compositionally biased region" description="Basic and acidic residues" evidence="1">
    <location>
        <begin position="76"/>
        <end position="100"/>
    </location>
</feature>
<sequence length="122" mass="12929">MSSSSTPPLGDANPILLRLPTPSRFNHRRRPLATTPDQSYALVSLAPSFVSSSLPAPASLIIDALFLPPSTPIARESPDAKPKAFPEKRRGGRAEHRAPLREAGPTRAVSSGAVVQPDATRS</sequence>
<feature type="region of interest" description="Disordered" evidence="1">
    <location>
        <begin position="71"/>
        <end position="122"/>
    </location>
</feature>
<evidence type="ECO:0000313" key="3">
    <source>
        <dbReference type="Proteomes" id="UP000218811"/>
    </source>
</evidence>
<name>A0A2H3JM61_WOLCO</name>
<organism evidence="2 3">
    <name type="scientific">Wolfiporia cocos (strain MD-104)</name>
    <name type="common">Brown rot fungus</name>
    <dbReference type="NCBI Taxonomy" id="742152"/>
    <lineage>
        <taxon>Eukaryota</taxon>
        <taxon>Fungi</taxon>
        <taxon>Dikarya</taxon>
        <taxon>Basidiomycota</taxon>
        <taxon>Agaricomycotina</taxon>
        <taxon>Agaricomycetes</taxon>
        <taxon>Polyporales</taxon>
        <taxon>Phaeolaceae</taxon>
        <taxon>Wolfiporia</taxon>
    </lineage>
</organism>
<proteinExistence type="predicted"/>
<gene>
    <name evidence="2" type="ORF">WOLCODRAFT_148690</name>
</gene>
<evidence type="ECO:0000313" key="2">
    <source>
        <dbReference type="EMBL" id="PCH37734.1"/>
    </source>
</evidence>